<dbReference type="HOGENOM" id="CLU_019189_3_0_1"/>
<sequence>MSGNTPPTSLFEYTAGRWLHLDQPQRDARYVKFDFERLCERVVSLCPSATSVESFQKLEGGFSKAFIVKTDNGKCVVAKFPTSVAGPARYVTNSEVATITYLQCHTKLPIPTILDWNDDPTNPIGSEYIIMEHADGVLLQEAWMNMPTEKKVKCIGAICTSVLPISELDFPAYGSLYFADASFLKADSKQILDNDPKYCIGPHCRGSTYWDCNVGEPRYYAFKGPNRGPWRDLSSYTAALIDSGLARLPPAEQPVLCRQQASYQGSVDRHRGLLRVGQSVFPELIQHPDIYSNSTPTIFHSDLHKRNIFVSKDDPSIVTGIIDWQCASIEPAFYYADHTPDFAKVPLEGAPESTDEALCSQAYELGWTLLAPRLGATRKIDETLLRPFRYCHRTWRDGFVPFTCELMRLRDAWTQLGFANNCPIPALDDMSFYEEQLDVYNKMLEFRQDMVETLGVEDDGWVSENRWEGVKKAHQYFYETIMDSMENDKDREELKTMWPFDQCQVQNSPDDLSRP</sequence>
<dbReference type="GeneID" id="9229791"/>
<dbReference type="OrthoDB" id="2831558at2759"/>
<dbReference type="Proteomes" id="UP000002035">
    <property type="component" value="Unassembled WGS sequence"/>
</dbReference>
<evidence type="ECO:0000259" key="7">
    <source>
        <dbReference type="Pfam" id="PF01636"/>
    </source>
</evidence>
<evidence type="ECO:0000313" key="9">
    <source>
        <dbReference type="Proteomes" id="UP000002035"/>
    </source>
</evidence>
<evidence type="ECO:0000256" key="3">
    <source>
        <dbReference type="ARBA" id="ARBA00016197"/>
    </source>
</evidence>
<dbReference type="PANTHER" id="PTHR36091:SF1">
    <property type="entry name" value="ALTERED INHERITANCE OF MITOCHONDRIA PROTEIN 9, MITOCHONDRIAL"/>
    <property type="match status" value="1"/>
</dbReference>
<proteinExistence type="inferred from homology"/>
<evidence type="ECO:0000256" key="6">
    <source>
        <dbReference type="ARBA" id="ARBA00031849"/>
    </source>
</evidence>
<comment type="subcellular location">
    <subcellularLocation>
        <location evidence="1">Mitochondrion</location>
    </subcellularLocation>
</comment>
<feature type="domain" description="Aminoglycoside phosphotransferase" evidence="7">
    <location>
        <begin position="270"/>
        <end position="334"/>
    </location>
</feature>
<dbReference type="STRING" id="554155.C5FNI4"/>
<dbReference type="GO" id="GO:0005739">
    <property type="term" value="C:mitochondrion"/>
    <property type="evidence" value="ECO:0007669"/>
    <property type="project" value="UniProtKB-SubCell"/>
</dbReference>
<dbReference type="eggNOG" id="ENOG502SIYK">
    <property type="taxonomic scope" value="Eukaryota"/>
</dbReference>
<organism evidence="8 9">
    <name type="scientific">Arthroderma otae (strain ATCC MYA-4605 / CBS 113480)</name>
    <name type="common">Microsporum canis</name>
    <dbReference type="NCBI Taxonomy" id="554155"/>
    <lineage>
        <taxon>Eukaryota</taxon>
        <taxon>Fungi</taxon>
        <taxon>Dikarya</taxon>
        <taxon>Ascomycota</taxon>
        <taxon>Pezizomycotina</taxon>
        <taxon>Eurotiomycetes</taxon>
        <taxon>Eurotiomycetidae</taxon>
        <taxon>Onygenales</taxon>
        <taxon>Arthrodermataceae</taxon>
        <taxon>Microsporum</taxon>
    </lineage>
</organism>
<keyword evidence="5" id="KW-0496">Mitochondrion</keyword>
<dbReference type="VEuPathDB" id="FungiDB:MCYG_04417"/>
<keyword evidence="4" id="KW-0809">Transit peptide</keyword>
<dbReference type="InterPro" id="IPR011009">
    <property type="entry name" value="Kinase-like_dom_sf"/>
</dbReference>
<keyword evidence="9" id="KW-1185">Reference proteome</keyword>
<dbReference type="Pfam" id="PF01636">
    <property type="entry name" value="APH"/>
    <property type="match status" value="1"/>
</dbReference>
<dbReference type="EMBL" id="DS995704">
    <property type="protein sequence ID" value="EEQ31598.1"/>
    <property type="molecule type" value="Genomic_DNA"/>
</dbReference>
<accession>C5FNI4</accession>
<dbReference type="InterPro" id="IPR002575">
    <property type="entry name" value="Aminoglycoside_PTrfase"/>
</dbReference>
<reference evidence="9" key="1">
    <citation type="journal article" date="2012" name="MBio">
        <title>Comparative genome analysis of Trichophyton rubrum and related dermatophytes reveals candidate genes involved in infection.</title>
        <authorList>
            <person name="Martinez D.A."/>
            <person name="Oliver B.G."/>
            <person name="Graeser Y."/>
            <person name="Goldberg J.M."/>
            <person name="Li W."/>
            <person name="Martinez-Rossi N.M."/>
            <person name="Monod M."/>
            <person name="Shelest E."/>
            <person name="Barton R.C."/>
            <person name="Birch E."/>
            <person name="Brakhage A.A."/>
            <person name="Chen Z."/>
            <person name="Gurr S.J."/>
            <person name="Heiman D."/>
            <person name="Heitman J."/>
            <person name="Kosti I."/>
            <person name="Rossi A."/>
            <person name="Saif S."/>
            <person name="Samalova M."/>
            <person name="Saunders C.W."/>
            <person name="Shea T."/>
            <person name="Summerbell R.C."/>
            <person name="Xu J."/>
            <person name="Young S."/>
            <person name="Zeng Q."/>
            <person name="Birren B.W."/>
            <person name="Cuomo C.A."/>
            <person name="White T.C."/>
        </authorList>
    </citation>
    <scope>NUCLEOTIDE SEQUENCE [LARGE SCALE GENOMIC DNA]</scope>
    <source>
        <strain evidence="9">ATCC MYA-4605 / CBS 113480</strain>
    </source>
</reference>
<evidence type="ECO:0000313" key="8">
    <source>
        <dbReference type="EMBL" id="EEQ31598.1"/>
    </source>
</evidence>
<comment type="similarity">
    <text evidence="2">Belongs to the AIM9 family.</text>
</comment>
<name>C5FNI4_ARTOC</name>
<evidence type="ECO:0000256" key="1">
    <source>
        <dbReference type="ARBA" id="ARBA00004173"/>
    </source>
</evidence>
<dbReference type="AlphaFoldDB" id="C5FNI4"/>
<dbReference type="PANTHER" id="PTHR36091">
    <property type="entry name" value="ALTERED INHERITANCE OF MITOCHONDRIA PROTEIN 9, MITOCHONDRIAL"/>
    <property type="match status" value="1"/>
</dbReference>
<gene>
    <name evidence="8" type="ORF">MCYG_04417</name>
</gene>
<evidence type="ECO:0000256" key="5">
    <source>
        <dbReference type="ARBA" id="ARBA00023128"/>
    </source>
</evidence>
<protein>
    <recommendedName>
        <fullName evidence="3">Altered inheritance of mitochondria protein 9, mitochondrial</fullName>
    </recommendedName>
    <alternativeName>
        <fullName evidence="6">Found in mitochondrial proteome protein 29</fullName>
    </alternativeName>
</protein>
<evidence type="ECO:0000256" key="2">
    <source>
        <dbReference type="ARBA" id="ARBA00005543"/>
    </source>
</evidence>
<dbReference type="InterPro" id="IPR051035">
    <property type="entry name" value="Mito_inheritance_9"/>
</dbReference>
<dbReference type="RefSeq" id="XP_002846680.1">
    <property type="nucleotide sequence ID" value="XM_002846634.1"/>
</dbReference>
<dbReference type="SUPFAM" id="SSF56112">
    <property type="entry name" value="Protein kinase-like (PK-like)"/>
    <property type="match status" value="1"/>
</dbReference>
<dbReference type="OMA" id="STYWDCN"/>
<evidence type="ECO:0000256" key="4">
    <source>
        <dbReference type="ARBA" id="ARBA00022946"/>
    </source>
</evidence>
<dbReference type="Gene3D" id="3.90.1200.10">
    <property type="match status" value="1"/>
</dbReference>